<dbReference type="InterPro" id="IPR001715">
    <property type="entry name" value="CH_dom"/>
</dbReference>
<feature type="compositionally biased region" description="Basic and acidic residues" evidence="9">
    <location>
        <begin position="186"/>
        <end position="208"/>
    </location>
</feature>
<feature type="region of interest" description="Disordered" evidence="9">
    <location>
        <begin position="182"/>
        <end position="362"/>
    </location>
</feature>
<dbReference type="InterPro" id="IPR027328">
    <property type="entry name" value="MAPRE"/>
</dbReference>
<dbReference type="GO" id="GO:0005874">
    <property type="term" value="C:microtubule"/>
    <property type="evidence" value="ECO:0007669"/>
    <property type="project" value="UniProtKB-KW"/>
</dbReference>
<evidence type="ECO:0000259" key="10">
    <source>
        <dbReference type="PROSITE" id="PS50021"/>
    </source>
</evidence>
<dbReference type="ExpressionAtlas" id="Q8T3Q9">
    <property type="expression patterns" value="baseline and differential"/>
</dbReference>
<keyword evidence="6" id="KW-0498">Mitosis</keyword>
<dbReference type="AGR" id="FB:FBgn0030191"/>
<evidence type="ECO:0000256" key="4">
    <source>
        <dbReference type="ARBA" id="ARBA00022618"/>
    </source>
</evidence>
<comment type="similarity">
    <text evidence="2">Belongs to the MAPRE family.</text>
</comment>
<dbReference type="InterPro" id="IPR036872">
    <property type="entry name" value="CH_dom_sf"/>
</dbReference>
<feature type="compositionally biased region" description="Acidic residues" evidence="9">
    <location>
        <begin position="341"/>
        <end position="351"/>
    </location>
</feature>
<feature type="compositionally biased region" description="Basic and acidic residues" evidence="9">
    <location>
        <begin position="282"/>
        <end position="340"/>
    </location>
</feature>
<name>Q8T3Q9_DROME</name>
<evidence type="ECO:0000256" key="3">
    <source>
        <dbReference type="ARBA" id="ARBA00022490"/>
    </source>
</evidence>
<keyword evidence="7" id="KW-0206">Cytoskeleton</keyword>
<dbReference type="GO" id="GO:0008017">
    <property type="term" value="F:microtubule binding"/>
    <property type="evidence" value="ECO:0007669"/>
    <property type="project" value="InterPro"/>
</dbReference>
<keyword evidence="3" id="KW-0963">Cytoplasm</keyword>
<dbReference type="Pfam" id="PF00307">
    <property type="entry name" value="CH"/>
    <property type="match status" value="1"/>
</dbReference>
<dbReference type="PANTHER" id="PTHR10623">
    <property type="entry name" value="MICROTUBULE-ASSOCIATED PROTEIN RP/EB FAMILY MEMBER"/>
    <property type="match status" value="1"/>
</dbReference>
<feature type="compositionally biased region" description="Basic and acidic residues" evidence="9">
    <location>
        <begin position="222"/>
        <end position="270"/>
    </location>
</feature>
<gene>
    <name evidence="11 12" type="ORF">CG15306</name>
</gene>
<feature type="domain" description="Calponin-homology (CH)" evidence="10">
    <location>
        <begin position="18"/>
        <end position="120"/>
    </location>
</feature>
<evidence type="ECO:0000256" key="2">
    <source>
        <dbReference type="ARBA" id="ARBA00010729"/>
    </source>
</evidence>
<dbReference type="FlyBase" id="FBgn0030191">
    <property type="gene designation" value="CG15306"/>
</dbReference>
<evidence type="ECO:0000256" key="5">
    <source>
        <dbReference type="ARBA" id="ARBA00022701"/>
    </source>
</evidence>
<reference evidence="11" key="1">
    <citation type="submission" date="2002-04" db="EMBL/GenBank/DDBJ databases">
        <authorList>
            <person name="Stapleton M."/>
            <person name="Brokstein P."/>
            <person name="Hong L."/>
            <person name="Agbayani A."/>
            <person name="Carlson J."/>
            <person name="Champe M."/>
            <person name="Chavez C."/>
            <person name="Dorsett V."/>
            <person name="Dresnek D."/>
            <person name="Farfan D."/>
            <person name="Frise E."/>
            <person name="George R."/>
            <person name="Gonzalez M."/>
            <person name="Guarin H."/>
            <person name="Kronmiller B."/>
            <person name="Li P."/>
            <person name="Liao G."/>
            <person name="Miranda A."/>
            <person name="Mungall C.J."/>
            <person name="Nunoo J."/>
            <person name="Pacleb J."/>
            <person name="Paragas V."/>
            <person name="Park S."/>
            <person name="Patel S."/>
            <person name="Phouanenavong S."/>
            <person name="Wan K."/>
            <person name="Yu C."/>
            <person name="Lewis S.E."/>
            <person name="Rubin G.M."/>
            <person name="Celniker S."/>
        </authorList>
    </citation>
    <scope>NUCLEOTIDE SEQUENCE</scope>
</reference>
<dbReference type="OrthoDB" id="7854775at2759"/>
<keyword evidence="4" id="KW-0132">Cell division</keyword>
<protein>
    <submittedName>
        <fullName evidence="11">AT09431p</fullName>
    </submittedName>
</protein>
<evidence type="ECO:0000256" key="1">
    <source>
        <dbReference type="ARBA" id="ARBA00004245"/>
    </source>
</evidence>
<dbReference type="PROSITE" id="PS50021">
    <property type="entry name" value="CH"/>
    <property type="match status" value="1"/>
</dbReference>
<dbReference type="VEuPathDB" id="VectorBase:FBgn0030191"/>
<organism evidence="11">
    <name type="scientific">Drosophila melanogaster</name>
    <name type="common">Fruit fly</name>
    <dbReference type="NCBI Taxonomy" id="7227"/>
    <lineage>
        <taxon>Eukaryota</taxon>
        <taxon>Metazoa</taxon>
        <taxon>Ecdysozoa</taxon>
        <taxon>Arthropoda</taxon>
        <taxon>Hexapoda</taxon>
        <taxon>Insecta</taxon>
        <taxon>Pterygota</taxon>
        <taxon>Neoptera</taxon>
        <taxon>Endopterygota</taxon>
        <taxon>Diptera</taxon>
        <taxon>Brachycera</taxon>
        <taxon>Muscomorpha</taxon>
        <taxon>Ephydroidea</taxon>
        <taxon>Drosophilidae</taxon>
        <taxon>Drosophila</taxon>
        <taxon>Sophophora</taxon>
    </lineage>
</organism>
<evidence type="ECO:0000256" key="6">
    <source>
        <dbReference type="ARBA" id="ARBA00022776"/>
    </source>
</evidence>
<proteinExistence type="evidence at transcript level"/>
<evidence type="ECO:0000256" key="7">
    <source>
        <dbReference type="ARBA" id="ARBA00023212"/>
    </source>
</evidence>
<sequence length="362" mass="42041">MATSRAHNVTVTHNSLVQWSRGDILDWFNETLQCNLINIEQLCTGAAYCNLMHMLYPKLINLKRVKFFSNQEYEYVNNFKELQKAFNKVNVSLPAEVNDLIKGHRVENFKFAVWFRHFFNVNHTKEKCAGYDALVARDHQNIGIGSSKLRTKDRFRLVKVKTTAIRGKVATCQATINSSLCTGKANQDEDSQHTDKKDEDSQYEDSRDQGSQYEDSPGMDSQYKDCRDQDSQYEDSHGKDSHYKDCRDQGSQYEDSHGMDSQYEDSRDQDSQYEDSPGMDSQYKDSRDQDSQYEDSHGKDSQYKDCRDQGSQYEDSHGMDSQYKDSRDQGCQYEDSHGKDSEDEDSQYEDSQDIHMVLQRDH</sequence>
<dbReference type="HOGENOM" id="CLU_776761_0_0_1"/>
<dbReference type="Gene3D" id="1.10.418.10">
    <property type="entry name" value="Calponin-like domain"/>
    <property type="match status" value="1"/>
</dbReference>
<dbReference type="PhylomeDB" id="Q8T3Q9"/>
<dbReference type="AlphaFoldDB" id="Q8T3Q9"/>
<dbReference type="GO" id="GO:0051301">
    <property type="term" value="P:cell division"/>
    <property type="evidence" value="ECO:0007669"/>
    <property type="project" value="UniProtKB-KW"/>
</dbReference>
<evidence type="ECO:0000256" key="8">
    <source>
        <dbReference type="ARBA" id="ARBA00023306"/>
    </source>
</evidence>
<evidence type="ECO:0000313" key="12">
    <source>
        <dbReference type="FlyBase" id="FBgn0030191"/>
    </source>
</evidence>
<evidence type="ECO:0000256" key="9">
    <source>
        <dbReference type="SAM" id="MobiDB-lite"/>
    </source>
</evidence>
<accession>Q8T3Q9</accession>
<dbReference type="FunFam" id="1.10.418.10:FF:000028">
    <property type="entry name" value="RP/EB family microtubule-associated protein"/>
    <property type="match status" value="1"/>
</dbReference>
<evidence type="ECO:0000313" key="11">
    <source>
        <dbReference type="EMBL" id="AAM10998.1"/>
    </source>
</evidence>
<keyword evidence="8" id="KW-0131">Cell cycle</keyword>
<keyword evidence="5" id="KW-0493">Microtubule</keyword>
<dbReference type="EMBL" id="AY094645">
    <property type="protein sequence ID" value="AAM10998.1"/>
    <property type="molecule type" value="mRNA"/>
</dbReference>
<dbReference type="SUPFAM" id="SSF47576">
    <property type="entry name" value="Calponin-homology domain, CH-domain"/>
    <property type="match status" value="1"/>
</dbReference>
<comment type="subcellular location">
    <subcellularLocation>
        <location evidence="1">Cytoplasm</location>
        <location evidence="1">Cytoskeleton</location>
    </subcellularLocation>
</comment>